<proteinExistence type="predicted"/>
<feature type="domain" description="Histidine kinase/HSP90-like ATPase" evidence="2">
    <location>
        <begin position="14"/>
        <end position="131"/>
    </location>
</feature>
<dbReference type="GO" id="GO:0005524">
    <property type="term" value="F:ATP binding"/>
    <property type="evidence" value="ECO:0007669"/>
    <property type="project" value="UniProtKB-KW"/>
</dbReference>
<dbReference type="InterPro" id="IPR050267">
    <property type="entry name" value="Anti-sigma-factor_SerPK"/>
</dbReference>
<dbReference type="Gene3D" id="3.30.565.10">
    <property type="entry name" value="Histidine kinase-like ATPase, C-terminal domain"/>
    <property type="match status" value="1"/>
</dbReference>
<dbReference type="EMBL" id="WBMO01000005">
    <property type="protein sequence ID" value="MDV2477770.1"/>
    <property type="molecule type" value="Genomic_DNA"/>
</dbReference>
<comment type="caution">
    <text evidence="3">The sequence shown here is derived from an EMBL/GenBank/DDBJ whole genome shotgun (WGS) entry which is preliminary data.</text>
</comment>
<protein>
    <submittedName>
        <fullName evidence="3">ATP-binding protein</fullName>
    </submittedName>
</protein>
<evidence type="ECO:0000313" key="4">
    <source>
        <dbReference type="Proteomes" id="UP001275440"/>
    </source>
</evidence>
<evidence type="ECO:0000259" key="2">
    <source>
        <dbReference type="Pfam" id="PF13581"/>
    </source>
</evidence>
<sequence length="149" mass="16551">MSEEGRQFVLEGVRADLRVLAEVRRRVAEFAGEIDLPPDTTGDVLLATYEALANVVEHAYPPGVPGTFDLVVDYSRDDGVLTVTVADRGSWKPESDTRVTRRGQGLRLMNACSDAVRVERRDAGTRIQLQWNCGQARTLLPEREPQTGR</sequence>
<keyword evidence="1" id="KW-0418">Kinase</keyword>
<gene>
    <name evidence="3" type="ORF">F8M49_24600</name>
</gene>
<name>A0ABU3WUV9_9NOCA</name>
<keyword evidence="4" id="KW-1185">Reference proteome</keyword>
<evidence type="ECO:0000256" key="1">
    <source>
        <dbReference type="ARBA" id="ARBA00022527"/>
    </source>
</evidence>
<reference evidence="3 4" key="1">
    <citation type="submission" date="2019-10" db="EMBL/GenBank/DDBJ databases">
        <title>Draft Genome Assembly of Rhodococcus zopfii DSM44189.</title>
        <authorList>
            <person name="Sutton J.M."/>
            <person name="Akob D.M."/>
            <person name="Bushman T.J."/>
        </authorList>
    </citation>
    <scope>NUCLEOTIDE SEQUENCE [LARGE SCALE GENOMIC DNA]</scope>
    <source>
        <strain evidence="3 4">DSM 44189</strain>
    </source>
</reference>
<dbReference type="InterPro" id="IPR003594">
    <property type="entry name" value="HATPase_dom"/>
</dbReference>
<dbReference type="SUPFAM" id="SSF55874">
    <property type="entry name" value="ATPase domain of HSP90 chaperone/DNA topoisomerase II/histidine kinase"/>
    <property type="match status" value="1"/>
</dbReference>
<keyword evidence="3" id="KW-0067">ATP-binding</keyword>
<dbReference type="CDD" id="cd16936">
    <property type="entry name" value="HATPase_RsbW-like"/>
    <property type="match status" value="1"/>
</dbReference>
<dbReference type="PANTHER" id="PTHR35526">
    <property type="entry name" value="ANTI-SIGMA-F FACTOR RSBW-RELATED"/>
    <property type="match status" value="1"/>
</dbReference>
<keyword evidence="1" id="KW-0808">Transferase</keyword>
<dbReference type="RefSeq" id="WP_072809025.1">
    <property type="nucleotide sequence ID" value="NZ_JAHWLX010000002.1"/>
</dbReference>
<evidence type="ECO:0000313" key="3">
    <source>
        <dbReference type="EMBL" id="MDV2477770.1"/>
    </source>
</evidence>
<dbReference type="Proteomes" id="UP001275440">
    <property type="component" value="Unassembled WGS sequence"/>
</dbReference>
<accession>A0ABU3WUV9</accession>
<keyword evidence="3" id="KW-0547">Nucleotide-binding</keyword>
<organism evidence="3 4">
    <name type="scientific">Rhodococcus zopfii</name>
    <dbReference type="NCBI Taxonomy" id="43772"/>
    <lineage>
        <taxon>Bacteria</taxon>
        <taxon>Bacillati</taxon>
        <taxon>Actinomycetota</taxon>
        <taxon>Actinomycetes</taxon>
        <taxon>Mycobacteriales</taxon>
        <taxon>Nocardiaceae</taxon>
        <taxon>Rhodococcus</taxon>
    </lineage>
</organism>
<dbReference type="Pfam" id="PF13581">
    <property type="entry name" value="HATPase_c_2"/>
    <property type="match status" value="1"/>
</dbReference>
<dbReference type="PANTHER" id="PTHR35526:SF3">
    <property type="entry name" value="ANTI-SIGMA-F FACTOR RSBW"/>
    <property type="match status" value="1"/>
</dbReference>
<dbReference type="InterPro" id="IPR036890">
    <property type="entry name" value="HATPase_C_sf"/>
</dbReference>
<keyword evidence="1" id="KW-0723">Serine/threonine-protein kinase</keyword>